<feature type="compositionally biased region" description="Acidic residues" evidence="2">
    <location>
        <begin position="430"/>
        <end position="442"/>
    </location>
</feature>
<dbReference type="PANTHER" id="PTHR11576:SF16">
    <property type="entry name" value="ZONA PELLUCIDA SPERM-BINDING PROTEIN 3"/>
    <property type="match status" value="1"/>
</dbReference>
<dbReference type="PROSITE" id="PS51034">
    <property type="entry name" value="ZP_2"/>
    <property type="match status" value="1"/>
</dbReference>
<dbReference type="GO" id="GO:0007339">
    <property type="term" value="P:binding of sperm to zona pellucida"/>
    <property type="evidence" value="ECO:0007669"/>
    <property type="project" value="TreeGrafter"/>
</dbReference>
<organism evidence="5 6">
    <name type="scientific">Anguilla anguilla</name>
    <name type="common">European freshwater eel</name>
    <name type="synonym">Muraena anguilla</name>
    <dbReference type="NCBI Taxonomy" id="7936"/>
    <lineage>
        <taxon>Eukaryota</taxon>
        <taxon>Metazoa</taxon>
        <taxon>Chordata</taxon>
        <taxon>Craniata</taxon>
        <taxon>Vertebrata</taxon>
        <taxon>Euteleostomi</taxon>
        <taxon>Actinopterygii</taxon>
        <taxon>Neopterygii</taxon>
        <taxon>Teleostei</taxon>
        <taxon>Anguilliformes</taxon>
        <taxon>Anguillidae</taxon>
        <taxon>Anguilla</taxon>
    </lineage>
</organism>
<comment type="caution">
    <text evidence="5">The sequence shown here is derived from an EMBL/GenBank/DDBJ whole genome shotgun (WGS) entry which is preliminary data.</text>
</comment>
<reference evidence="5" key="1">
    <citation type="submission" date="2021-01" db="EMBL/GenBank/DDBJ databases">
        <title>A chromosome-scale assembly of European eel, Anguilla anguilla.</title>
        <authorList>
            <person name="Henkel C."/>
            <person name="Jong-Raadsen S.A."/>
            <person name="Dufour S."/>
            <person name="Weltzien F.-A."/>
            <person name="Palstra A.P."/>
            <person name="Pelster B."/>
            <person name="Spaink H.P."/>
            <person name="Van Den Thillart G.E."/>
            <person name="Jansen H."/>
            <person name="Zahm M."/>
            <person name="Klopp C."/>
            <person name="Cedric C."/>
            <person name="Louis A."/>
            <person name="Berthelot C."/>
            <person name="Parey E."/>
            <person name="Roest Crollius H."/>
            <person name="Montfort J."/>
            <person name="Robinson-Rechavi M."/>
            <person name="Bucao C."/>
            <person name="Bouchez O."/>
            <person name="Gislard M."/>
            <person name="Lluch J."/>
            <person name="Milhes M."/>
            <person name="Lampietro C."/>
            <person name="Lopez Roques C."/>
            <person name="Donnadieu C."/>
            <person name="Braasch I."/>
            <person name="Desvignes T."/>
            <person name="Postlethwait J."/>
            <person name="Bobe J."/>
            <person name="Guiguen Y."/>
            <person name="Dirks R."/>
        </authorList>
    </citation>
    <scope>NUCLEOTIDE SEQUENCE</scope>
    <source>
        <strain evidence="5">Tag_6206</strain>
        <tissue evidence="5">Liver</tissue>
    </source>
</reference>
<feature type="domain" description="ZP" evidence="4">
    <location>
        <begin position="126"/>
        <end position="380"/>
    </location>
</feature>
<dbReference type="GO" id="GO:0035803">
    <property type="term" value="P:egg coat formation"/>
    <property type="evidence" value="ECO:0007669"/>
    <property type="project" value="TreeGrafter"/>
</dbReference>
<evidence type="ECO:0000313" key="6">
    <source>
        <dbReference type="Proteomes" id="UP001044222"/>
    </source>
</evidence>
<name>A0A9D3MYI2_ANGAN</name>
<feature type="region of interest" description="Disordered" evidence="2">
    <location>
        <begin position="472"/>
        <end position="498"/>
    </location>
</feature>
<dbReference type="GO" id="GO:2000344">
    <property type="term" value="P:positive regulation of acrosome reaction"/>
    <property type="evidence" value="ECO:0007669"/>
    <property type="project" value="TreeGrafter"/>
</dbReference>
<dbReference type="Pfam" id="PF00100">
    <property type="entry name" value="Zona_pellucida"/>
    <property type="match status" value="1"/>
</dbReference>
<keyword evidence="1" id="KW-1015">Disulfide bond</keyword>
<dbReference type="EMBL" id="JAFIRN010000001">
    <property type="protein sequence ID" value="KAG5856146.1"/>
    <property type="molecule type" value="Genomic_DNA"/>
</dbReference>
<evidence type="ECO:0000256" key="2">
    <source>
        <dbReference type="SAM" id="MobiDB-lite"/>
    </source>
</evidence>
<evidence type="ECO:0000259" key="4">
    <source>
        <dbReference type="PROSITE" id="PS51034"/>
    </source>
</evidence>
<gene>
    <name evidence="5" type="ORF">ANANG_G00004920</name>
</gene>
<dbReference type="InterPro" id="IPR042235">
    <property type="entry name" value="ZP-C_dom"/>
</dbReference>
<accession>A0A9D3MYI2</accession>
<feature type="chain" id="PRO_5038735559" description="ZP domain-containing protein" evidence="3">
    <location>
        <begin position="30"/>
        <end position="629"/>
    </location>
</feature>
<dbReference type="Pfam" id="PF23344">
    <property type="entry name" value="ZP-N"/>
    <property type="match status" value="1"/>
</dbReference>
<dbReference type="AlphaFoldDB" id="A0A9D3MYI2"/>
<feature type="region of interest" description="Disordered" evidence="2">
    <location>
        <begin position="555"/>
        <end position="629"/>
    </location>
</feature>
<feature type="compositionally biased region" description="Basic and acidic residues" evidence="2">
    <location>
        <begin position="536"/>
        <end position="550"/>
    </location>
</feature>
<keyword evidence="6" id="KW-1185">Reference proteome</keyword>
<dbReference type="InterPro" id="IPR055356">
    <property type="entry name" value="ZP-N"/>
</dbReference>
<dbReference type="SMART" id="SM00241">
    <property type="entry name" value="ZP"/>
    <property type="match status" value="1"/>
</dbReference>
<dbReference type="InterPro" id="IPR055355">
    <property type="entry name" value="ZP-C"/>
</dbReference>
<evidence type="ECO:0000256" key="1">
    <source>
        <dbReference type="ARBA" id="ARBA00023157"/>
    </source>
</evidence>
<dbReference type="GO" id="GO:0032190">
    <property type="term" value="F:acrosin binding"/>
    <property type="evidence" value="ECO:0007669"/>
    <property type="project" value="TreeGrafter"/>
</dbReference>
<dbReference type="Gene3D" id="2.60.40.4100">
    <property type="entry name" value="Zona pellucida, ZP-C domain"/>
    <property type="match status" value="1"/>
</dbReference>
<dbReference type="PANTHER" id="PTHR11576">
    <property type="entry name" value="ZONA PELLUCIDA SPERM-BINDING PROTEIN 3"/>
    <property type="match status" value="1"/>
</dbReference>
<feature type="compositionally biased region" description="Basic and acidic residues" evidence="2">
    <location>
        <begin position="591"/>
        <end position="605"/>
    </location>
</feature>
<dbReference type="Proteomes" id="UP001044222">
    <property type="component" value="Unassembled WGS sequence"/>
</dbReference>
<dbReference type="InterPro" id="IPR001507">
    <property type="entry name" value="ZP_dom"/>
</dbReference>
<dbReference type="Gene3D" id="2.60.40.3210">
    <property type="entry name" value="Zona pellucida, ZP-N domain"/>
    <property type="match status" value="1"/>
</dbReference>
<feature type="region of interest" description="Disordered" evidence="2">
    <location>
        <begin position="403"/>
        <end position="445"/>
    </location>
</feature>
<evidence type="ECO:0000313" key="5">
    <source>
        <dbReference type="EMBL" id="KAG5856146.1"/>
    </source>
</evidence>
<proteinExistence type="predicted"/>
<protein>
    <recommendedName>
        <fullName evidence="4">ZP domain-containing protein</fullName>
    </recommendedName>
</protein>
<feature type="compositionally biased region" description="Basic and acidic residues" evidence="2">
    <location>
        <begin position="555"/>
        <end position="572"/>
    </location>
</feature>
<feature type="signal peptide" evidence="3">
    <location>
        <begin position="1"/>
        <end position="29"/>
    </location>
</feature>
<sequence length="629" mass="69141">MVNAMNVCILNLCNVWSLVLISLAGRTEGYESMLASVKNSKRTSSYQSEVLGASDLGQRDTKSTPAAKPGRMDLSDFQTRFPVPRVIERLQGLPPAVLPRAENTMTSTLAQSPQAETAALVDVSVNCSSTGFTVRVKRDFYGFAVTPSELTIGRTCKSNGVDESSDDLLFTYPLTSCDNRQEKLPGHTLYKYALHFVPEPTHLPVRWARCLTVDIECRVKSVHQVHLLAVRPTWATPTRKMLQAQMPGYGIQTMNEGWTGPSPSSVFLLGQRVHFQVFAVSLPAGGRLYIDRCHASTAPNPDASVKHPVIGNYGCMVHSKREGSSSGFCHRTDGTINFVLEAFQFDDNSTAQVFLHCHLFVAVGGPTSTAKSCTYSRKERRWKEISGRDSECFQSSGPLVFAPVGPETKRSTPPTHHKQGEAVLPKSRLEEEEEEVEEEEEDRGAVFQDFEEEEWPGEYEYAYVYEEDRYRGDGSHTPSTKKALQSGEGVELGGENMGSTFQKEVMGMREEIGEKAEAAVVEEVEGAVVGEAEGPISREEEGAVVGEKEKGLIFGEEKGPVVGEKEGPVVREEELDGEMVQKFKAGMGMGEKPEEGEWPEFDEKIGGGPVFGEEEELSGRGSLEENVSI</sequence>
<feature type="compositionally biased region" description="Low complexity" evidence="2">
    <location>
        <begin position="619"/>
        <end position="629"/>
    </location>
</feature>
<feature type="region of interest" description="Disordered" evidence="2">
    <location>
        <begin position="531"/>
        <end position="550"/>
    </location>
</feature>
<keyword evidence="3" id="KW-0732">Signal</keyword>
<feature type="region of interest" description="Disordered" evidence="2">
    <location>
        <begin position="48"/>
        <end position="74"/>
    </location>
</feature>
<dbReference type="FunFam" id="2.60.40.4100:FF:000002">
    <property type="entry name" value="Zona pellucida sperm-binding protein 3"/>
    <property type="match status" value="1"/>
</dbReference>
<dbReference type="GO" id="GO:0031012">
    <property type="term" value="C:extracellular matrix"/>
    <property type="evidence" value="ECO:0007669"/>
    <property type="project" value="TreeGrafter"/>
</dbReference>
<evidence type="ECO:0000256" key="3">
    <source>
        <dbReference type="SAM" id="SignalP"/>
    </source>
</evidence>